<gene>
    <name evidence="9" type="ORF">OTU49_002256</name>
</gene>
<sequence>TERLYTQAAEIIASEYGKTFTWDMQVHCMGLKASVDAQYNIESLNLPLTVNQYLDKVSIVYKTVFPNAQLMPDTERLYTDATQAIASQYNKVYTWEIKVQCMGMKGAMAAQCIIDSLHLPLTVDQYLEKIISQYDTLFPNAQILPDTVDLYIIIHNQALTPYGQSITWKQIMAEMGHTALEVAQKFCEMFNLKISPNEYIKKVTSIYPEVFPTVKLMRGAEKLVRHLHKHSIPIAIASGGAQDSFELKTTNHKEFVTMFSHVVLASTDPEVQNGKPAPDVFLVCANRFSDTPKPEQCLVFEDAPNGVAAGVAAGMQVVMVPDPRLDDKMTKGASQVLKSLEDFRPELFGLPKYDD</sequence>
<dbReference type="EMBL" id="JARKIK010000030">
    <property type="protein sequence ID" value="KAK8741523.1"/>
    <property type="molecule type" value="Genomic_DNA"/>
</dbReference>
<dbReference type="InterPro" id="IPR036412">
    <property type="entry name" value="HAD-like_sf"/>
</dbReference>
<evidence type="ECO:0000256" key="1">
    <source>
        <dbReference type="ARBA" id="ARBA00001946"/>
    </source>
</evidence>
<evidence type="ECO:0000313" key="9">
    <source>
        <dbReference type="EMBL" id="KAK8741523.1"/>
    </source>
</evidence>
<dbReference type="Pfam" id="PF13419">
    <property type="entry name" value="HAD_2"/>
    <property type="match status" value="1"/>
</dbReference>
<dbReference type="InterPro" id="IPR041492">
    <property type="entry name" value="HAD_2"/>
</dbReference>
<evidence type="ECO:0000256" key="3">
    <source>
        <dbReference type="ARBA" id="ARBA00022723"/>
    </source>
</evidence>
<dbReference type="PANTHER" id="PTHR18901:SF38">
    <property type="entry name" value="PSEUDOURIDINE-5'-PHOSPHATASE"/>
    <property type="match status" value="1"/>
</dbReference>
<dbReference type="AlphaFoldDB" id="A0AAW0XAJ9"/>
<reference evidence="9 10" key="1">
    <citation type="journal article" date="2024" name="BMC Genomics">
        <title>Genome assembly of redclaw crayfish (Cherax quadricarinatus) provides insights into its immune adaptation and hypoxia tolerance.</title>
        <authorList>
            <person name="Liu Z."/>
            <person name="Zheng J."/>
            <person name="Li H."/>
            <person name="Fang K."/>
            <person name="Wang S."/>
            <person name="He J."/>
            <person name="Zhou D."/>
            <person name="Weng S."/>
            <person name="Chi M."/>
            <person name="Gu Z."/>
            <person name="He J."/>
            <person name="Li F."/>
            <person name="Wang M."/>
        </authorList>
    </citation>
    <scope>NUCLEOTIDE SEQUENCE [LARGE SCALE GENOMIC DNA]</scope>
    <source>
        <strain evidence="9">ZL_2023a</strain>
    </source>
</reference>
<keyword evidence="3" id="KW-0479">Metal-binding</keyword>
<dbReference type="NCBIfam" id="TIGR01509">
    <property type="entry name" value="HAD-SF-IA-v3"/>
    <property type="match status" value="1"/>
</dbReference>
<dbReference type="Gene3D" id="3.40.50.1000">
    <property type="entry name" value="HAD superfamily/HAD-like"/>
    <property type="match status" value="1"/>
</dbReference>
<keyword evidence="5" id="KW-0460">Magnesium</keyword>
<proteinExistence type="inferred from homology"/>
<feature type="non-terminal residue" evidence="9">
    <location>
        <position position="1"/>
    </location>
</feature>
<dbReference type="Proteomes" id="UP001445076">
    <property type="component" value="Unassembled WGS sequence"/>
</dbReference>
<dbReference type="PANTHER" id="PTHR18901">
    <property type="entry name" value="2-DEOXYGLUCOSE-6-PHOSPHATE PHOSPHATASE 2"/>
    <property type="match status" value="1"/>
</dbReference>
<comment type="cofactor">
    <cofactor evidence="1">
        <name>Mg(2+)</name>
        <dbReference type="ChEBI" id="CHEBI:18420"/>
    </cofactor>
</comment>
<dbReference type="FunFam" id="1.10.150.240:FF:000001">
    <property type="entry name" value="Haloacid dehalogenase-like hydrolase domain"/>
    <property type="match status" value="2"/>
</dbReference>
<keyword evidence="10" id="KW-1185">Reference proteome</keyword>
<evidence type="ECO:0000256" key="2">
    <source>
        <dbReference type="ARBA" id="ARBA00006171"/>
    </source>
</evidence>
<comment type="caution">
    <text evidence="9">The sequence shown here is derived from an EMBL/GenBank/DDBJ whole genome shotgun (WGS) entry which is preliminary data.</text>
</comment>
<dbReference type="EC" id="3.1.3.96" evidence="7"/>
<protein>
    <recommendedName>
        <fullName evidence="7">pseudouridine 5'-phosphatase</fullName>
        <ecNumber evidence="7">3.1.3.96</ecNumber>
    </recommendedName>
    <alternativeName>
        <fullName evidence="8">Pseudouridine-5'-monophosphatase</fullName>
    </alternativeName>
</protein>
<evidence type="ECO:0000256" key="4">
    <source>
        <dbReference type="ARBA" id="ARBA00022801"/>
    </source>
</evidence>
<organism evidence="9 10">
    <name type="scientific">Cherax quadricarinatus</name>
    <name type="common">Australian red claw crayfish</name>
    <dbReference type="NCBI Taxonomy" id="27406"/>
    <lineage>
        <taxon>Eukaryota</taxon>
        <taxon>Metazoa</taxon>
        <taxon>Ecdysozoa</taxon>
        <taxon>Arthropoda</taxon>
        <taxon>Crustacea</taxon>
        <taxon>Multicrustacea</taxon>
        <taxon>Malacostraca</taxon>
        <taxon>Eumalacostraca</taxon>
        <taxon>Eucarida</taxon>
        <taxon>Decapoda</taxon>
        <taxon>Pleocyemata</taxon>
        <taxon>Astacidea</taxon>
        <taxon>Parastacoidea</taxon>
        <taxon>Parastacidae</taxon>
        <taxon>Cherax</taxon>
    </lineage>
</organism>
<evidence type="ECO:0000256" key="8">
    <source>
        <dbReference type="ARBA" id="ARBA00083904"/>
    </source>
</evidence>
<dbReference type="InterPro" id="IPR023198">
    <property type="entry name" value="PGP-like_dom2"/>
</dbReference>
<dbReference type="Gene3D" id="1.10.150.240">
    <property type="entry name" value="Putative phosphatase, domain 2"/>
    <property type="match status" value="3"/>
</dbReference>
<dbReference type="GO" id="GO:1990738">
    <property type="term" value="F:pseudouridine 5'-phosphatase activity"/>
    <property type="evidence" value="ECO:0007669"/>
    <property type="project" value="UniProtKB-EC"/>
</dbReference>
<evidence type="ECO:0000256" key="5">
    <source>
        <dbReference type="ARBA" id="ARBA00022842"/>
    </source>
</evidence>
<comment type="similarity">
    <text evidence="2">Belongs to the HAD-like hydrolase superfamily. CbbY/CbbZ/Gph/YieH family.</text>
</comment>
<evidence type="ECO:0000313" key="10">
    <source>
        <dbReference type="Proteomes" id="UP001445076"/>
    </source>
</evidence>
<dbReference type="SUPFAM" id="SSF56784">
    <property type="entry name" value="HAD-like"/>
    <property type="match status" value="1"/>
</dbReference>
<name>A0AAW0XAJ9_CHEQU</name>
<evidence type="ECO:0000256" key="6">
    <source>
        <dbReference type="ARBA" id="ARBA00052504"/>
    </source>
</evidence>
<comment type="catalytic activity">
    <reaction evidence="6">
        <text>psi-UMP + H2O = pseudouridine + phosphate</text>
        <dbReference type="Rhea" id="RHEA:10944"/>
        <dbReference type="ChEBI" id="CHEBI:15377"/>
        <dbReference type="ChEBI" id="CHEBI:17802"/>
        <dbReference type="ChEBI" id="CHEBI:43474"/>
        <dbReference type="ChEBI" id="CHEBI:58380"/>
        <dbReference type="EC" id="3.1.3.96"/>
    </reaction>
</comment>
<dbReference type="FunFam" id="3.40.50.1000:FF:000055">
    <property type="entry name" value="Haloacid dehalogenase-like hydrolase family protein"/>
    <property type="match status" value="1"/>
</dbReference>
<dbReference type="InterPro" id="IPR023214">
    <property type="entry name" value="HAD_sf"/>
</dbReference>
<dbReference type="GO" id="GO:0046872">
    <property type="term" value="F:metal ion binding"/>
    <property type="evidence" value="ECO:0007669"/>
    <property type="project" value="UniProtKB-KW"/>
</dbReference>
<accession>A0AAW0XAJ9</accession>
<keyword evidence="4" id="KW-0378">Hydrolase</keyword>
<dbReference type="InterPro" id="IPR006439">
    <property type="entry name" value="HAD-SF_hydro_IA"/>
</dbReference>
<evidence type="ECO:0000256" key="7">
    <source>
        <dbReference type="ARBA" id="ARBA00066578"/>
    </source>
</evidence>